<evidence type="ECO:0000313" key="9">
    <source>
        <dbReference type="EMBL" id="QLG20796.1"/>
    </source>
</evidence>
<proteinExistence type="inferred from homology"/>
<sequence length="471" mass="56762">MAFYSRPRTRYRRRWRPRRHFRRRRYRRRGRRYYHRRRGGRRWQTVREALPRKRHYLSVTGWEMLGAIGSNIHFTEDGLQVERNIKNNNEVHYFDKLITSQGKVSDKQMGFIDLCGGYGHADITLNGLIQRNQLGMNRFSEDLKEFHWIKFVGGWFQFPPNDEIDYLFRVEHHKPADTTQTQSKQKWNHPAHLINLPGTKIIESIYRSKCCRWKFTRFSPPAEFEGWYELQTFAKFKLLSYMWTTVDLSNPLGLAPYKNTEDPTQENNIEGHGALENSWWPKKGESRNCAWIDRKQYDDAFLRGNDKSWWSKFLPTSETKPKHTPFCPPVWPTDKPQSLWVRYKFKFMLGGFNIGNNFQNYPLIEYQDPPRQILSAEDIHPGELERNGDITARAFRRIIGADNQDEVERTQHLTEQELQLYKSLYYQLRRKRVTWGIVETREISPRKRLGIRDRRDTRRQRMVRSRRRRSL</sequence>
<dbReference type="GO" id="GO:0039615">
    <property type="term" value="C:T=1 icosahedral viral capsid"/>
    <property type="evidence" value="ECO:0007669"/>
    <property type="project" value="UniProtKB-UniRule"/>
</dbReference>
<evidence type="ECO:0000256" key="7">
    <source>
        <dbReference type="RuleBase" id="RU361230"/>
    </source>
</evidence>
<protein>
    <recommendedName>
        <fullName evidence="3 7">Capsid protein</fullName>
    </recommendedName>
</protein>
<evidence type="ECO:0000256" key="2">
    <source>
        <dbReference type="ARBA" id="ARBA00006131"/>
    </source>
</evidence>
<dbReference type="Pfam" id="PF02956">
    <property type="entry name" value="TT_ORF1"/>
    <property type="match status" value="1"/>
</dbReference>
<keyword evidence="6 7" id="KW-0946">Virion</keyword>
<dbReference type="EMBL" id="MT010530">
    <property type="protein sequence ID" value="QLG20796.1"/>
    <property type="molecule type" value="Genomic_DNA"/>
</dbReference>
<name>A0A7D5G9U2_9VIRU</name>
<reference evidence="9" key="1">
    <citation type="submission" date="2020-01" db="EMBL/GenBank/DDBJ databases">
        <authorList>
            <person name="Weber M.N."/>
            <person name="Canal C.W."/>
        </authorList>
    </citation>
    <scope>NUCLEOTIDE SEQUENCE</scope>
    <source>
        <strain evidence="9">LV13</strain>
    </source>
</reference>
<feature type="compositionally biased region" description="Basic residues" evidence="8">
    <location>
        <begin position="457"/>
        <end position="471"/>
    </location>
</feature>
<comment type="similarity">
    <text evidence="2 7">Belongs to the anelloviridae capsid protein family.</text>
</comment>
<evidence type="ECO:0000256" key="1">
    <source>
        <dbReference type="ARBA" id="ARBA00004328"/>
    </source>
</evidence>
<feature type="region of interest" description="Disordered" evidence="8">
    <location>
        <begin position="452"/>
        <end position="471"/>
    </location>
</feature>
<dbReference type="InterPro" id="IPR004219">
    <property type="entry name" value="TTvirus_Unk"/>
</dbReference>
<evidence type="ECO:0000256" key="5">
    <source>
        <dbReference type="ARBA" id="ARBA00022561"/>
    </source>
</evidence>
<evidence type="ECO:0000256" key="4">
    <source>
        <dbReference type="ARBA" id="ARBA00022431"/>
    </source>
</evidence>
<comment type="subcellular location">
    <subcellularLocation>
        <location evidence="1 7">Virion</location>
    </subcellularLocation>
</comment>
<evidence type="ECO:0000256" key="8">
    <source>
        <dbReference type="SAM" id="MobiDB-lite"/>
    </source>
</evidence>
<comment type="function">
    <text evidence="7">Self-assembles to form an icosahedral capsid.</text>
</comment>
<organism evidence="9">
    <name type="scientific">Lycalopex gymnocercus torque teno virus 2</name>
    <dbReference type="NCBI Taxonomy" id="2751164"/>
    <lineage>
        <taxon>Viruses</taxon>
        <taxon>Monodnaviria</taxon>
        <taxon>Shotokuvirae</taxon>
        <taxon>Commensaviricota</taxon>
        <taxon>Cardeaviricetes</taxon>
        <taxon>Sanitavirales</taxon>
        <taxon>Anelloviridae</taxon>
        <taxon>Alphatorquevirus</taxon>
    </lineage>
</organism>
<keyword evidence="5 7" id="KW-0167">Capsid protein</keyword>
<accession>A0A7D5G9U2</accession>
<evidence type="ECO:0000256" key="3">
    <source>
        <dbReference type="ARBA" id="ARBA00018091"/>
    </source>
</evidence>
<keyword evidence="4 7" id="KW-1140">T=1 icosahedral capsid protein</keyword>
<evidence type="ECO:0000256" key="6">
    <source>
        <dbReference type="ARBA" id="ARBA00022844"/>
    </source>
</evidence>